<organism evidence="1 2">
    <name type="scientific">Eisenbergiella tayi</name>
    <dbReference type="NCBI Taxonomy" id="1432052"/>
    <lineage>
        <taxon>Bacteria</taxon>
        <taxon>Bacillati</taxon>
        <taxon>Bacillota</taxon>
        <taxon>Clostridia</taxon>
        <taxon>Lachnospirales</taxon>
        <taxon>Lachnospiraceae</taxon>
        <taxon>Eisenbergiella</taxon>
    </lineage>
</organism>
<protein>
    <submittedName>
        <fullName evidence="1">Uncharacterized protein</fullName>
    </submittedName>
</protein>
<dbReference type="Proteomes" id="UP000094271">
    <property type="component" value="Unassembled WGS sequence"/>
</dbReference>
<gene>
    <name evidence="1" type="ORF">BEI59_14315</name>
</gene>
<name>A0A1E3UHN4_9FIRM</name>
<dbReference type="AlphaFoldDB" id="A0A1E3UHN4"/>
<accession>A0A1E3UHN4</accession>
<evidence type="ECO:0000313" key="1">
    <source>
        <dbReference type="EMBL" id="ODR51415.1"/>
    </source>
</evidence>
<comment type="caution">
    <text evidence="1">The sequence shown here is derived from an EMBL/GenBank/DDBJ whole genome shotgun (WGS) entry which is preliminary data.</text>
</comment>
<reference evidence="1 2" key="1">
    <citation type="submission" date="2016-08" db="EMBL/GenBank/DDBJ databases">
        <authorList>
            <person name="Seilhamer J.J."/>
        </authorList>
    </citation>
    <scope>NUCLEOTIDE SEQUENCE [LARGE SCALE GENOMIC DNA]</scope>
    <source>
        <strain evidence="1 2">NML150140-1</strain>
    </source>
</reference>
<sequence>MRQYGKRIPGAAIVIVTDKQNKPVTPVAGFSQAVRAKAHGSAWQQERNGPNLWKNIIRKY</sequence>
<proteinExistence type="predicted"/>
<evidence type="ECO:0000313" key="2">
    <source>
        <dbReference type="Proteomes" id="UP000094271"/>
    </source>
</evidence>
<dbReference type="EMBL" id="MEHA01000009">
    <property type="protein sequence ID" value="ODR51415.1"/>
    <property type="molecule type" value="Genomic_DNA"/>
</dbReference>